<feature type="chain" id="PRO_5031347744" evidence="5">
    <location>
        <begin position="23"/>
        <end position="218"/>
    </location>
</feature>
<feature type="binding site" evidence="3">
    <location>
        <position position="173"/>
    </location>
    <ligand>
        <name>Cu cation</name>
        <dbReference type="ChEBI" id="CHEBI:23378"/>
    </ligand>
</feature>
<evidence type="ECO:0000256" key="1">
    <source>
        <dbReference type="ARBA" id="ARBA00010996"/>
    </source>
</evidence>
<dbReference type="SUPFAM" id="SSF52833">
    <property type="entry name" value="Thioredoxin-like"/>
    <property type="match status" value="1"/>
</dbReference>
<comment type="caution">
    <text evidence="7">The sequence shown here is derived from an EMBL/GenBank/DDBJ whole genome shotgun (WGS) entry which is preliminary data.</text>
</comment>
<dbReference type="InterPro" id="IPR013766">
    <property type="entry name" value="Thioredoxin_domain"/>
</dbReference>
<proteinExistence type="inferred from homology"/>
<keyword evidence="8" id="KW-1185">Reference proteome</keyword>
<dbReference type="InterPro" id="IPR036249">
    <property type="entry name" value="Thioredoxin-like_sf"/>
</dbReference>
<name>A0A7X5LLU3_9ALTE</name>
<keyword evidence="3" id="KW-0479">Metal-binding</keyword>
<dbReference type="Proteomes" id="UP000470213">
    <property type="component" value="Unassembled WGS sequence"/>
</dbReference>
<dbReference type="PANTHER" id="PTHR12151">
    <property type="entry name" value="ELECTRON TRANSPORT PROTIN SCO1/SENC FAMILY MEMBER"/>
    <property type="match status" value="1"/>
</dbReference>
<evidence type="ECO:0000256" key="5">
    <source>
        <dbReference type="SAM" id="SignalP"/>
    </source>
</evidence>
<evidence type="ECO:0000256" key="2">
    <source>
        <dbReference type="ARBA" id="ARBA00023008"/>
    </source>
</evidence>
<feature type="binding site" evidence="3">
    <location>
        <position position="87"/>
    </location>
    <ligand>
        <name>Cu cation</name>
        <dbReference type="ChEBI" id="CHEBI:23378"/>
    </ligand>
</feature>
<sequence>MKKYLWIIIALKLVTLSTHTAAQELPYYNDASFTPHWLSEEDIDLASFHAIPSFSFTDQQGNTITNEDLDGKVYVAGFFFSTCPGICPTIRSKLIKVQQTFANDNNVKIVQHSIRPSTDTTEILQAYAKKNGINNQQWYLLTGEKSAIYHIAKRFYFASEDLGNVQKNKDFLHTESLLLIDENKHIRGIYNGLNAASVNYLIEDIRTLRKAQSEQSEI</sequence>
<feature type="disulfide bond" description="Redox-active" evidence="4">
    <location>
        <begin position="83"/>
        <end position="87"/>
    </location>
</feature>
<accession>A0A7X5LLU3</accession>
<evidence type="ECO:0000259" key="6">
    <source>
        <dbReference type="PROSITE" id="PS51352"/>
    </source>
</evidence>
<comment type="similarity">
    <text evidence="1">Belongs to the SCO1/2 family.</text>
</comment>
<protein>
    <submittedName>
        <fullName evidence="7">Redoxin domain-containing protein</fullName>
    </submittedName>
</protein>
<organism evidence="7 8">
    <name type="scientific">Alteromonas profundi</name>
    <dbReference type="NCBI Taxonomy" id="2696062"/>
    <lineage>
        <taxon>Bacteria</taxon>
        <taxon>Pseudomonadati</taxon>
        <taxon>Pseudomonadota</taxon>
        <taxon>Gammaproteobacteria</taxon>
        <taxon>Alteromonadales</taxon>
        <taxon>Alteromonadaceae</taxon>
        <taxon>Alteromonas/Salinimonas group</taxon>
        <taxon>Alteromonas</taxon>
    </lineage>
</organism>
<dbReference type="GO" id="GO:0046872">
    <property type="term" value="F:metal ion binding"/>
    <property type="evidence" value="ECO:0007669"/>
    <property type="project" value="UniProtKB-KW"/>
</dbReference>
<dbReference type="EMBL" id="JAAAWN010000013">
    <property type="protein sequence ID" value="NDV91748.1"/>
    <property type="molecule type" value="Genomic_DNA"/>
</dbReference>
<evidence type="ECO:0000313" key="8">
    <source>
        <dbReference type="Proteomes" id="UP000470213"/>
    </source>
</evidence>
<dbReference type="Pfam" id="PF02630">
    <property type="entry name" value="SCO1-SenC"/>
    <property type="match status" value="1"/>
</dbReference>
<dbReference type="PANTHER" id="PTHR12151:SF25">
    <property type="entry name" value="LINALOOL DEHYDRATASE_ISOMERASE DOMAIN-CONTAINING PROTEIN"/>
    <property type="match status" value="1"/>
</dbReference>
<dbReference type="Gene3D" id="3.40.30.10">
    <property type="entry name" value="Glutaredoxin"/>
    <property type="match status" value="1"/>
</dbReference>
<dbReference type="InterPro" id="IPR003782">
    <property type="entry name" value="SCO1/SenC"/>
</dbReference>
<feature type="domain" description="Thioredoxin" evidence="6">
    <location>
        <begin position="45"/>
        <end position="210"/>
    </location>
</feature>
<feature type="signal peptide" evidence="5">
    <location>
        <begin position="1"/>
        <end position="22"/>
    </location>
</feature>
<keyword evidence="5" id="KW-0732">Signal</keyword>
<dbReference type="CDD" id="cd02968">
    <property type="entry name" value="SCO"/>
    <property type="match status" value="1"/>
</dbReference>
<evidence type="ECO:0000256" key="3">
    <source>
        <dbReference type="PIRSR" id="PIRSR603782-1"/>
    </source>
</evidence>
<dbReference type="RefSeq" id="WP_163085761.1">
    <property type="nucleotide sequence ID" value="NZ_JAAAWN010000013.1"/>
</dbReference>
<gene>
    <name evidence="7" type="ORF">GTH32_11185</name>
</gene>
<reference evidence="7 8" key="1">
    <citation type="submission" date="2020-01" db="EMBL/GenBank/DDBJ databases">
        <authorList>
            <person name="Chen J."/>
            <person name="Zhu S."/>
            <person name="Yang J."/>
        </authorList>
    </citation>
    <scope>NUCLEOTIDE SEQUENCE [LARGE SCALE GENOMIC DNA]</scope>
    <source>
        <strain evidence="7 8">345S023</strain>
    </source>
</reference>
<dbReference type="PROSITE" id="PS51352">
    <property type="entry name" value="THIOREDOXIN_2"/>
    <property type="match status" value="1"/>
</dbReference>
<dbReference type="AlphaFoldDB" id="A0A7X5LLU3"/>
<feature type="binding site" evidence="3">
    <location>
        <position position="83"/>
    </location>
    <ligand>
        <name>Cu cation</name>
        <dbReference type="ChEBI" id="CHEBI:23378"/>
    </ligand>
</feature>
<keyword evidence="2 3" id="KW-0186">Copper</keyword>
<evidence type="ECO:0000256" key="4">
    <source>
        <dbReference type="PIRSR" id="PIRSR603782-2"/>
    </source>
</evidence>
<evidence type="ECO:0000313" key="7">
    <source>
        <dbReference type="EMBL" id="NDV91748.1"/>
    </source>
</evidence>
<keyword evidence="4" id="KW-1015">Disulfide bond</keyword>